<evidence type="ECO:0000313" key="2">
    <source>
        <dbReference type="Proteomes" id="UP000316079"/>
    </source>
</evidence>
<comment type="caution">
    <text evidence="1">The sequence shown here is derived from an EMBL/GenBank/DDBJ whole genome shotgun (WGS) entry which is preliminary data.</text>
</comment>
<feature type="non-terminal residue" evidence="1">
    <location>
        <position position="75"/>
    </location>
</feature>
<accession>A0A553MXU7</accession>
<protein>
    <submittedName>
        <fullName evidence="1">Uncharacterized protein</fullName>
    </submittedName>
</protein>
<organism evidence="1 2">
    <name type="scientific">Danionella cerebrum</name>
    <dbReference type="NCBI Taxonomy" id="2873325"/>
    <lineage>
        <taxon>Eukaryota</taxon>
        <taxon>Metazoa</taxon>
        <taxon>Chordata</taxon>
        <taxon>Craniata</taxon>
        <taxon>Vertebrata</taxon>
        <taxon>Euteleostomi</taxon>
        <taxon>Actinopterygii</taxon>
        <taxon>Neopterygii</taxon>
        <taxon>Teleostei</taxon>
        <taxon>Ostariophysi</taxon>
        <taxon>Cypriniformes</taxon>
        <taxon>Danionidae</taxon>
        <taxon>Danioninae</taxon>
        <taxon>Danionella</taxon>
    </lineage>
</organism>
<proteinExistence type="predicted"/>
<dbReference type="AlphaFoldDB" id="A0A553MXU7"/>
<dbReference type="Proteomes" id="UP000316079">
    <property type="component" value="Unassembled WGS sequence"/>
</dbReference>
<reference evidence="1 2" key="1">
    <citation type="journal article" date="2019" name="Sci. Data">
        <title>Hybrid genome assembly and annotation of Danionella translucida.</title>
        <authorList>
            <person name="Kadobianskyi M."/>
            <person name="Schulze L."/>
            <person name="Schuelke M."/>
            <person name="Judkewitz B."/>
        </authorList>
    </citation>
    <scope>NUCLEOTIDE SEQUENCE [LARGE SCALE GENOMIC DNA]</scope>
    <source>
        <strain evidence="1 2">Bolton</strain>
    </source>
</reference>
<dbReference type="OrthoDB" id="8093034at2759"/>
<name>A0A553MXU7_9TELE</name>
<sequence length="75" mass="8895">MEMMPADSIFEDCIEQMLRILKLSINQTESFIKGFVEPTRKVNNRADVSKKTLKVNALDLRDMWKLQMRMRLIFS</sequence>
<evidence type="ECO:0000313" key="1">
    <source>
        <dbReference type="EMBL" id="TRY58011.1"/>
    </source>
</evidence>
<gene>
    <name evidence="1" type="ORF">DNTS_034771</name>
</gene>
<keyword evidence="2" id="KW-1185">Reference proteome</keyword>
<dbReference type="EMBL" id="SRMA01027213">
    <property type="protein sequence ID" value="TRY58011.1"/>
    <property type="molecule type" value="Genomic_DNA"/>
</dbReference>